<feature type="region of interest" description="Disordered" evidence="1">
    <location>
        <begin position="122"/>
        <end position="147"/>
    </location>
</feature>
<dbReference type="AlphaFoldDB" id="A0A8X8BEB8"/>
<evidence type="ECO:0000313" key="3">
    <source>
        <dbReference type="Proteomes" id="UP000886595"/>
    </source>
</evidence>
<reference evidence="2 3" key="1">
    <citation type="submission" date="2020-02" db="EMBL/GenBank/DDBJ databases">
        <authorList>
            <person name="Ma Q."/>
            <person name="Huang Y."/>
            <person name="Song X."/>
            <person name="Pei D."/>
        </authorList>
    </citation>
    <scope>NUCLEOTIDE SEQUENCE [LARGE SCALE GENOMIC DNA]</scope>
    <source>
        <strain evidence="2">Sxm20200214</strain>
        <tissue evidence="2">Leaf</tissue>
    </source>
</reference>
<evidence type="ECO:0000313" key="2">
    <source>
        <dbReference type="EMBL" id="KAG2331762.1"/>
    </source>
</evidence>
<accession>A0A8X8BEB8</accession>
<gene>
    <name evidence="2" type="ORF">Bca52824_002942</name>
</gene>
<dbReference type="Proteomes" id="UP000886595">
    <property type="component" value="Unassembled WGS sequence"/>
</dbReference>
<protein>
    <submittedName>
        <fullName evidence="2">Uncharacterized protein</fullName>
    </submittedName>
</protein>
<proteinExistence type="predicted"/>
<feature type="compositionally biased region" description="Polar residues" evidence="1">
    <location>
        <begin position="122"/>
        <end position="131"/>
    </location>
</feature>
<evidence type="ECO:0000256" key="1">
    <source>
        <dbReference type="SAM" id="MobiDB-lite"/>
    </source>
</evidence>
<name>A0A8X8BEB8_BRACI</name>
<comment type="caution">
    <text evidence="2">The sequence shown here is derived from an EMBL/GenBank/DDBJ whole genome shotgun (WGS) entry which is preliminary data.</text>
</comment>
<dbReference type="EMBL" id="JAAMPC010000001">
    <property type="protein sequence ID" value="KAG2331762.1"/>
    <property type="molecule type" value="Genomic_DNA"/>
</dbReference>
<organism evidence="2 3">
    <name type="scientific">Brassica carinata</name>
    <name type="common">Ethiopian mustard</name>
    <name type="synonym">Abyssinian cabbage</name>
    <dbReference type="NCBI Taxonomy" id="52824"/>
    <lineage>
        <taxon>Eukaryota</taxon>
        <taxon>Viridiplantae</taxon>
        <taxon>Streptophyta</taxon>
        <taxon>Embryophyta</taxon>
        <taxon>Tracheophyta</taxon>
        <taxon>Spermatophyta</taxon>
        <taxon>Magnoliopsida</taxon>
        <taxon>eudicotyledons</taxon>
        <taxon>Gunneridae</taxon>
        <taxon>Pentapetalae</taxon>
        <taxon>rosids</taxon>
        <taxon>malvids</taxon>
        <taxon>Brassicales</taxon>
        <taxon>Brassicaceae</taxon>
        <taxon>Brassiceae</taxon>
        <taxon>Brassica</taxon>
    </lineage>
</organism>
<keyword evidence="3" id="KW-1185">Reference proteome</keyword>
<sequence>MDAVNEGSPSLMRSSSLPILPLTASECLEGLEFSETQPTPVIDVRATMEKTSLAITSNLRSDTTSPLLLTSSAPVISSYETTLETVVPPPNSEAVIVQVCDSSLPSLASDISVNAVASVTESDALTSQPAPSETLGPHSHDDNRKAMTPQTSIVCKVISSIY</sequence>